<dbReference type="PROSITE" id="PS00375">
    <property type="entry name" value="UDPGT"/>
    <property type="match status" value="1"/>
</dbReference>
<accession>A0A4S4DAZ8</accession>
<dbReference type="InterPro" id="IPR035595">
    <property type="entry name" value="UDP_glycos_trans_CS"/>
</dbReference>
<dbReference type="CDD" id="cd03784">
    <property type="entry name" value="GT1_Gtf-like"/>
    <property type="match status" value="1"/>
</dbReference>
<dbReference type="SUPFAM" id="SSF53756">
    <property type="entry name" value="UDP-Glycosyltransferase/glycogen phosphorylase"/>
    <property type="match status" value="1"/>
</dbReference>
<keyword evidence="3" id="KW-0284">Flavonoid biosynthesis</keyword>
<dbReference type="GO" id="GO:0080044">
    <property type="term" value="F:quercetin 7-O-glucosyltransferase activity"/>
    <property type="evidence" value="ECO:0007669"/>
    <property type="project" value="TreeGrafter"/>
</dbReference>
<evidence type="ECO:0000256" key="4">
    <source>
        <dbReference type="RuleBase" id="RU003718"/>
    </source>
</evidence>
<proteinExistence type="inferred from homology"/>
<evidence type="ECO:0000256" key="1">
    <source>
        <dbReference type="ARBA" id="ARBA00009995"/>
    </source>
</evidence>
<comment type="similarity">
    <text evidence="1 4">Belongs to the UDP-glycosyltransferase family.</text>
</comment>
<dbReference type="GO" id="GO:0080043">
    <property type="term" value="F:quercetin 3-O-glucosyltransferase activity"/>
    <property type="evidence" value="ECO:0007669"/>
    <property type="project" value="TreeGrafter"/>
</dbReference>
<dbReference type="AlphaFoldDB" id="A0A4S4DAZ8"/>
<dbReference type="FunFam" id="3.40.50.2000:FF:000019">
    <property type="entry name" value="Glycosyltransferase"/>
    <property type="match status" value="1"/>
</dbReference>
<dbReference type="Proteomes" id="UP000306102">
    <property type="component" value="Unassembled WGS sequence"/>
</dbReference>
<gene>
    <name evidence="6" type="ORF">TEA_017090</name>
</gene>
<reference evidence="6 7" key="1">
    <citation type="journal article" date="2018" name="Proc. Natl. Acad. Sci. U.S.A.">
        <title>Draft genome sequence of Camellia sinensis var. sinensis provides insights into the evolution of the tea genome and tea quality.</title>
        <authorList>
            <person name="Wei C."/>
            <person name="Yang H."/>
            <person name="Wang S."/>
            <person name="Zhao J."/>
            <person name="Liu C."/>
            <person name="Gao L."/>
            <person name="Xia E."/>
            <person name="Lu Y."/>
            <person name="Tai Y."/>
            <person name="She G."/>
            <person name="Sun J."/>
            <person name="Cao H."/>
            <person name="Tong W."/>
            <person name="Gao Q."/>
            <person name="Li Y."/>
            <person name="Deng W."/>
            <person name="Jiang X."/>
            <person name="Wang W."/>
            <person name="Chen Q."/>
            <person name="Zhang S."/>
            <person name="Li H."/>
            <person name="Wu J."/>
            <person name="Wang P."/>
            <person name="Li P."/>
            <person name="Shi C."/>
            <person name="Zheng F."/>
            <person name="Jian J."/>
            <person name="Huang B."/>
            <person name="Shan D."/>
            <person name="Shi M."/>
            <person name="Fang C."/>
            <person name="Yue Y."/>
            <person name="Li F."/>
            <person name="Li D."/>
            <person name="Wei S."/>
            <person name="Han B."/>
            <person name="Jiang C."/>
            <person name="Yin Y."/>
            <person name="Xia T."/>
            <person name="Zhang Z."/>
            <person name="Bennetzen J.L."/>
            <person name="Zhao S."/>
            <person name="Wan X."/>
        </authorList>
    </citation>
    <scope>NUCLEOTIDE SEQUENCE [LARGE SCALE GENOMIC DNA]</scope>
    <source>
        <strain evidence="7">cv. Shuchazao</strain>
        <tissue evidence="6">Leaf</tissue>
    </source>
</reference>
<evidence type="ECO:0000256" key="2">
    <source>
        <dbReference type="ARBA" id="ARBA00022679"/>
    </source>
</evidence>
<dbReference type="Pfam" id="PF00201">
    <property type="entry name" value="UDPGT"/>
    <property type="match status" value="1"/>
</dbReference>
<organism evidence="6 7">
    <name type="scientific">Camellia sinensis var. sinensis</name>
    <name type="common">China tea</name>
    <dbReference type="NCBI Taxonomy" id="542762"/>
    <lineage>
        <taxon>Eukaryota</taxon>
        <taxon>Viridiplantae</taxon>
        <taxon>Streptophyta</taxon>
        <taxon>Embryophyta</taxon>
        <taxon>Tracheophyta</taxon>
        <taxon>Spermatophyta</taxon>
        <taxon>Magnoliopsida</taxon>
        <taxon>eudicotyledons</taxon>
        <taxon>Gunneridae</taxon>
        <taxon>Pentapetalae</taxon>
        <taxon>asterids</taxon>
        <taxon>Ericales</taxon>
        <taxon>Theaceae</taxon>
        <taxon>Camellia</taxon>
    </lineage>
</organism>
<comment type="caution">
    <text evidence="6">The sequence shown here is derived from an EMBL/GenBank/DDBJ whole genome shotgun (WGS) entry which is preliminary data.</text>
</comment>
<dbReference type="Gene3D" id="3.40.50.2000">
    <property type="entry name" value="Glycogen Phosphorylase B"/>
    <property type="match status" value="2"/>
</dbReference>
<sequence>MEEERVYKAHVIVFPFYGQGHLNPMLQFSKRLASKGLKVIVTTVLSVTKTMPSRAGSIAFEPVYDDCTEGGIQGPGGFKGYLDRFEASGTCCVTELIRKLESSEYPVKCLVYDGNMPWALNIAKQLGIAAAAFFTESCAAIASYYPMHLDLLGEPLPVLAFPMPALPEIRIPKMPLFGSDTSRYLPMIRYVLEQFSNIEKADWVLFNSFDELEGEVVKWMSNLWPVRTIGPTVPSIYLDKRADNDSDYGLQLYKPQNEDCLKWLNTKDTGSVVYVSFGSVASLNAEQTAEMAEALKQNNNSFLWVVRSDEQSKLPSGFVEETSEKGLVVTWCSQLEVLAHPAVGCFISHCGWNSTVEAISFGVPVVAMPQFLDQVTNAHFVEQVWGVGVITKVDEKGVATTVEIERCVGEVMQGERGKEIKKNAMRWKELATEAVDESGSEKINMERIIDRANRLFVFNCINPYGETPFYRSDYTTFARQYNKKLLDNIMKGNTHN</sequence>
<dbReference type="PANTHER" id="PTHR11926">
    <property type="entry name" value="GLUCOSYL/GLUCURONOSYL TRANSFERASES"/>
    <property type="match status" value="1"/>
</dbReference>
<evidence type="ECO:0000256" key="3">
    <source>
        <dbReference type="ARBA" id="ARBA00023241"/>
    </source>
</evidence>
<evidence type="ECO:0000313" key="7">
    <source>
        <dbReference type="Proteomes" id="UP000306102"/>
    </source>
</evidence>
<dbReference type="EMBL" id="SDRB02011993">
    <property type="protein sequence ID" value="THF99253.1"/>
    <property type="molecule type" value="Genomic_DNA"/>
</dbReference>
<keyword evidence="7" id="KW-1185">Reference proteome</keyword>
<name>A0A4S4DAZ8_CAMSN</name>
<dbReference type="EC" id="2.4.1.-" evidence="5"/>
<evidence type="ECO:0000256" key="5">
    <source>
        <dbReference type="RuleBase" id="RU362057"/>
    </source>
</evidence>
<dbReference type="GO" id="GO:0009813">
    <property type="term" value="P:flavonoid biosynthetic process"/>
    <property type="evidence" value="ECO:0007669"/>
    <property type="project" value="UniProtKB-KW"/>
</dbReference>
<keyword evidence="2 4" id="KW-0808">Transferase</keyword>
<evidence type="ECO:0000313" key="6">
    <source>
        <dbReference type="EMBL" id="THF99253.1"/>
    </source>
</evidence>
<dbReference type="PANTHER" id="PTHR11926:SF1375">
    <property type="entry name" value="GLYCOSYLTRANSFERASE"/>
    <property type="match status" value="1"/>
</dbReference>
<dbReference type="InterPro" id="IPR002213">
    <property type="entry name" value="UDP_glucos_trans"/>
</dbReference>
<protein>
    <recommendedName>
        <fullName evidence="5">Glycosyltransferase</fullName>
        <ecNumber evidence="5">2.4.1.-</ecNumber>
    </recommendedName>
</protein>
<keyword evidence="4" id="KW-0328">Glycosyltransferase</keyword>
<dbReference type="STRING" id="542762.A0A4S4DAZ8"/>